<evidence type="ECO:0000259" key="2">
    <source>
        <dbReference type="Pfam" id="PF05678"/>
    </source>
</evidence>
<dbReference type="PANTHER" id="PTHR33179">
    <property type="entry name" value="VQ MOTIF-CONTAINING PROTEIN"/>
    <property type="match status" value="1"/>
</dbReference>
<feature type="compositionally biased region" description="Low complexity" evidence="1">
    <location>
        <begin position="134"/>
        <end position="143"/>
    </location>
</feature>
<feature type="compositionally biased region" description="Polar residues" evidence="1">
    <location>
        <begin position="151"/>
        <end position="172"/>
    </location>
</feature>
<evidence type="ECO:0000313" key="4">
    <source>
        <dbReference type="RefSeq" id="XP_011022780.1"/>
    </source>
</evidence>
<evidence type="ECO:0000256" key="1">
    <source>
        <dbReference type="SAM" id="MobiDB-lite"/>
    </source>
</evidence>
<dbReference type="GeneID" id="105124454"/>
<keyword evidence="3" id="KW-1185">Reference proteome</keyword>
<proteinExistence type="predicted"/>
<dbReference type="Pfam" id="PF05678">
    <property type="entry name" value="VQ"/>
    <property type="match status" value="1"/>
</dbReference>
<feature type="region of interest" description="Disordered" evidence="1">
    <location>
        <begin position="477"/>
        <end position="499"/>
    </location>
</feature>
<dbReference type="AlphaFoldDB" id="A0AAJ6U4Q3"/>
<feature type="compositionally biased region" description="Polar residues" evidence="1">
    <location>
        <begin position="28"/>
        <end position="37"/>
    </location>
</feature>
<feature type="region of interest" description="Disordered" evidence="1">
    <location>
        <begin position="1"/>
        <end position="70"/>
    </location>
</feature>
<dbReference type="RefSeq" id="XP_011022780.1">
    <property type="nucleotide sequence ID" value="XM_011024478.1"/>
</dbReference>
<protein>
    <submittedName>
        <fullName evidence="4">Uncharacterized protein DDB_G0271670-like isoform X2</fullName>
    </submittedName>
</protein>
<gene>
    <name evidence="4" type="primary">LOC105124454</name>
</gene>
<dbReference type="PANTHER" id="PTHR33179:SF4">
    <property type="entry name" value="VQ MOTIF-CONTAINING PROTEIN"/>
    <property type="match status" value="1"/>
</dbReference>
<feature type="domain" description="VQ" evidence="2">
    <location>
        <begin position="185"/>
        <end position="212"/>
    </location>
</feature>
<feature type="region of interest" description="Disordered" evidence="1">
    <location>
        <begin position="134"/>
        <end position="190"/>
    </location>
</feature>
<dbReference type="InterPro" id="IPR008889">
    <property type="entry name" value="VQ"/>
</dbReference>
<evidence type="ECO:0000313" key="3">
    <source>
        <dbReference type="Proteomes" id="UP000694918"/>
    </source>
</evidence>
<dbReference type="InterPro" id="IPR039609">
    <property type="entry name" value="VQ_15/22"/>
</dbReference>
<feature type="compositionally biased region" description="Low complexity" evidence="1">
    <location>
        <begin position="1"/>
        <end position="14"/>
    </location>
</feature>
<dbReference type="Proteomes" id="UP000694918">
    <property type="component" value="Unplaced"/>
</dbReference>
<reference evidence="4" key="1">
    <citation type="submission" date="2025-08" db="UniProtKB">
        <authorList>
            <consortium name="RefSeq"/>
        </authorList>
    </citation>
    <scope>IDENTIFICATION</scope>
</reference>
<accession>A0AAJ6U4Q3</accession>
<organism evidence="3 4">
    <name type="scientific">Populus euphratica</name>
    <name type="common">Euphrates poplar</name>
    <dbReference type="NCBI Taxonomy" id="75702"/>
    <lineage>
        <taxon>Eukaryota</taxon>
        <taxon>Viridiplantae</taxon>
        <taxon>Streptophyta</taxon>
        <taxon>Embryophyta</taxon>
        <taxon>Tracheophyta</taxon>
        <taxon>Spermatophyta</taxon>
        <taxon>Magnoliopsida</taxon>
        <taxon>eudicotyledons</taxon>
        <taxon>Gunneridae</taxon>
        <taxon>Pentapetalae</taxon>
        <taxon>rosids</taxon>
        <taxon>fabids</taxon>
        <taxon>Malpighiales</taxon>
        <taxon>Salicaceae</taxon>
        <taxon>Saliceae</taxon>
        <taxon>Populus</taxon>
    </lineage>
</organism>
<feature type="compositionally biased region" description="Basic residues" evidence="1">
    <location>
        <begin position="175"/>
        <end position="184"/>
    </location>
</feature>
<name>A0AAJ6U4Q3_POPEU</name>
<sequence length="521" mass="55995">MDSGNSGSMQSSSGGDEEYDSRAESISAFLNNNNNPLSHVGPMSSNPPPQPEHQHHHQTHHSSSSSTLLFDPISNYFDPLSSAPSRSSPPPYTNPNSLLNLDMVWSKNLRSEPNCTDLGGFISSSSPTQQLFTNQTQTRTTFQSLPPHGQESATRGSVSVSGTNDQVSNTAGVRNPKKRSRASRRAPTTVLSTDTTNFRAMVQEFTGIPAPPFTSSPFPRSRLDLFGTAASTLRTAVSHHLDPSPPPYLLRPFAQRFQPPPPAAPPFASSGSTASSFSTSSMVDAIASTATANINNSGACTNSSTTSNIPSTSINYQLPSDLGLLKQPQHLLNINVQNPMFNFHPLLQAPHKYPLPNSTSILGTTKAQQGSSLEIPSNDSHLKMGVLEEFGMSHGHVSTNLAGLQNIVSSSSTPSADATLMRRSDHNNNLANWGDGVGSNEGGHHHQQQQQGLLRSINGNYNNSTQRVTNGKVNFLASSSSDFRGDNKGQENVATRSEEVVNDSEIIIRERKNEDEEADKA</sequence>